<feature type="transmembrane region" description="Helical" evidence="2">
    <location>
        <begin position="159"/>
        <end position="183"/>
    </location>
</feature>
<keyword evidence="2" id="KW-1133">Transmembrane helix</keyword>
<feature type="signal peptide" evidence="3">
    <location>
        <begin position="1"/>
        <end position="20"/>
    </location>
</feature>
<gene>
    <name evidence="4" type="ORF">VNI00_017297</name>
</gene>
<keyword evidence="3" id="KW-0732">Signal</keyword>
<evidence type="ECO:0000313" key="4">
    <source>
        <dbReference type="EMBL" id="KAK7021749.1"/>
    </source>
</evidence>
<comment type="caution">
    <text evidence="4">The sequence shown here is derived from an EMBL/GenBank/DDBJ whole genome shotgun (WGS) entry which is preliminary data.</text>
</comment>
<proteinExistence type="predicted"/>
<evidence type="ECO:0000256" key="1">
    <source>
        <dbReference type="SAM" id="MobiDB-lite"/>
    </source>
</evidence>
<feature type="region of interest" description="Disordered" evidence="1">
    <location>
        <begin position="124"/>
        <end position="149"/>
    </location>
</feature>
<keyword evidence="2" id="KW-0812">Transmembrane</keyword>
<feature type="compositionally biased region" description="Polar residues" evidence="1">
    <location>
        <begin position="233"/>
        <end position="242"/>
    </location>
</feature>
<dbReference type="Proteomes" id="UP001383192">
    <property type="component" value="Unassembled WGS sequence"/>
</dbReference>
<name>A0AAW0B6M8_9AGAR</name>
<keyword evidence="5" id="KW-1185">Reference proteome</keyword>
<sequence length="277" mass="29798">MIIRPGIIAFLSSLALLAVANPVFDFIASSLSHMAIPSTGTVNIPASAKWRIPGFLRGSFDEFQIVFVQENPVITSSVIQTNFTPGQTEGVITFTATTAGVYHLEVSGFGASAQLGENIIITEPSTTQTSTSPPGPTSTSSEATPVMTGMPTPKQPTSLLGAILGTILGLIVIIAAISLYLWFRRSSNRASASGTLDKESTALRPWLRSSQYSFGDRSHTTSYFKSEEDEPHTSTLGPSDSVSQVWAKEKVFEKRRPLRESTDLTIIMEKHGSDQGK</sequence>
<evidence type="ECO:0000256" key="2">
    <source>
        <dbReference type="SAM" id="Phobius"/>
    </source>
</evidence>
<dbReference type="EMBL" id="JAYKXP010000164">
    <property type="protein sequence ID" value="KAK7021749.1"/>
    <property type="molecule type" value="Genomic_DNA"/>
</dbReference>
<reference evidence="4 5" key="1">
    <citation type="submission" date="2024-01" db="EMBL/GenBank/DDBJ databases">
        <title>A draft genome for a cacao thread blight-causing isolate of Paramarasmius palmivorus.</title>
        <authorList>
            <person name="Baruah I.K."/>
            <person name="Bukari Y."/>
            <person name="Amoako-Attah I."/>
            <person name="Meinhardt L.W."/>
            <person name="Bailey B.A."/>
            <person name="Cohen S.P."/>
        </authorList>
    </citation>
    <scope>NUCLEOTIDE SEQUENCE [LARGE SCALE GENOMIC DNA]</scope>
    <source>
        <strain evidence="4 5">GH-12</strain>
    </source>
</reference>
<dbReference type="AlphaFoldDB" id="A0AAW0B6M8"/>
<protein>
    <submittedName>
        <fullName evidence="4">Uncharacterized protein</fullName>
    </submittedName>
</protein>
<feature type="compositionally biased region" description="Low complexity" evidence="1">
    <location>
        <begin position="124"/>
        <end position="145"/>
    </location>
</feature>
<evidence type="ECO:0000313" key="5">
    <source>
        <dbReference type="Proteomes" id="UP001383192"/>
    </source>
</evidence>
<feature type="region of interest" description="Disordered" evidence="1">
    <location>
        <begin position="223"/>
        <end position="242"/>
    </location>
</feature>
<accession>A0AAW0B6M8</accession>
<feature type="chain" id="PRO_5044001652" evidence="3">
    <location>
        <begin position="21"/>
        <end position="277"/>
    </location>
</feature>
<organism evidence="4 5">
    <name type="scientific">Paramarasmius palmivorus</name>
    <dbReference type="NCBI Taxonomy" id="297713"/>
    <lineage>
        <taxon>Eukaryota</taxon>
        <taxon>Fungi</taxon>
        <taxon>Dikarya</taxon>
        <taxon>Basidiomycota</taxon>
        <taxon>Agaricomycotina</taxon>
        <taxon>Agaricomycetes</taxon>
        <taxon>Agaricomycetidae</taxon>
        <taxon>Agaricales</taxon>
        <taxon>Marasmiineae</taxon>
        <taxon>Marasmiaceae</taxon>
        <taxon>Paramarasmius</taxon>
    </lineage>
</organism>
<evidence type="ECO:0000256" key="3">
    <source>
        <dbReference type="SAM" id="SignalP"/>
    </source>
</evidence>
<keyword evidence="2" id="KW-0472">Membrane</keyword>